<name>A0A5J4RFG9_9ZZZZ</name>
<organism evidence="1">
    <name type="scientific">termite gut metagenome</name>
    <dbReference type="NCBI Taxonomy" id="433724"/>
    <lineage>
        <taxon>unclassified sequences</taxon>
        <taxon>metagenomes</taxon>
        <taxon>organismal metagenomes</taxon>
    </lineage>
</organism>
<accession>A0A5J4RFG9</accession>
<dbReference type="EMBL" id="SNRY01001347">
    <property type="protein sequence ID" value="KAA6331633.1"/>
    <property type="molecule type" value="Genomic_DNA"/>
</dbReference>
<comment type="caution">
    <text evidence="1">The sequence shown here is derived from an EMBL/GenBank/DDBJ whole genome shotgun (WGS) entry which is preliminary data.</text>
</comment>
<protein>
    <submittedName>
        <fullName evidence="1">Uncharacterized protein</fullName>
    </submittedName>
</protein>
<proteinExistence type="predicted"/>
<reference evidence="1" key="1">
    <citation type="submission" date="2019-03" db="EMBL/GenBank/DDBJ databases">
        <title>Single cell metagenomics reveals metabolic interactions within the superorganism composed of flagellate Streblomastix strix and complex community of Bacteroidetes bacteria on its surface.</title>
        <authorList>
            <person name="Treitli S.C."/>
            <person name="Kolisko M."/>
            <person name="Husnik F."/>
            <person name="Keeling P."/>
            <person name="Hampl V."/>
        </authorList>
    </citation>
    <scope>NUCLEOTIDE SEQUENCE</scope>
    <source>
        <strain evidence="1">STM</strain>
    </source>
</reference>
<gene>
    <name evidence="1" type="ORF">EZS27_019783</name>
</gene>
<evidence type="ECO:0000313" key="1">
    <source>
        <dbReference type="EMBL" id="KAA6331633.1"/>
    </source>
</evidence>
<dbReference type="AlphaFoldDB" id="A0A5J4RFG9"/>
<sequence length="183" mass="21238">MTHIFFYYFHPFTFAKNQKSMAKSKEVVISNSSLNSHGFRVLTSGIDTVQFKRNPILLWMHSRAWRGTTDEVLPIGRIEDLRIEGDNLIGTPVFDEKDEFALKIKQKFENGFLKMVSPGLDPVETSDDPLHILQGQRRATVTKSKLIEVSRRISDQTMMRWLFIKTEKCSILPPEQTLYIFLK</sequence>